<name>A0A516KJ66_9BACI</name>
<evidence type="ECO:0000256" key="4">
    <source>
        <dbReference type="PIRSR" id="PIRSR602678-1"/>
    </source>
</evidence>
<evidence type="ECO:0000313" key="6">
    <source>
        <dbReference type="Proteomes" id="UP000315215"/>
    </source>
</evidence>
<reference evidence="5 6" key="1">
    <citation type="submission" date="2019-07" db="EMBL/GenBank/DDBJ databases">
        <authorList>
            <person name="Li J."/>
        </authorList>
    </citation>
    <scope>NUCLEOTIDE SEQUENCE [LARGE SCALE GENOMIC DNA]</scope>
    <source>
        <strain evidence="5 6">TKL69</strain>
    </source>
</reference>
<protein>
    <recommendedName>
        <fullName evidence="2">GTP cyclohydrolase 1 type 2 homolog</fullName>
    </recommendedName>
</protein>
<evidence type="ECO:0000313" key="5">
    <source>
        <dbReference type="EMBL" id="QDP41416.1"/>
    </source>
</evidence>
<dbReference type="GO" id="GO:0046872">
    <property type="term" value="F:metal ion binding"/>
    <property type="evidence" value="ECO:0007669"/>
    <property type="project" value="UniProtKB-KW"/>
</dbReference>
<comment type="similarity">
    <text evidence="1">Belongs to the GTP cyclohydrolase I type 2/NIF3 family.</text>
</comment>
<dbReference type="AlphaFoldDB" id="A0A516KJ66"/>
<dbReference type="InterPro" id="IPR002678">
    <property type="entry name" value="DUF34/NIF3"/>
</dbReference>
<keyword evidence="6" id="KW-1185">Reference proteome</keyword>
<feature type="binding site" evidence="4">
    <location>
        <position position="63"/>
    </location>
    <ligand>
        <name>a divalent metal cation</name>
        <dbReference type="ChEBI" id="CHEBI:60240"/>
        <label>1</label>
    </ligand>
</feature>
<organism evidence="5 6">
    <name type="scientific">Radiobacillus deserti</name>
    <dbReference type="NCBI Taxonomy" id="2594883"/>
    <lineage>
        <taxon>Bacteria</taxon>
        <taxon>Bacillati</taxon>
        <taxon>Bacillota</taxon>
        <taxon>Bacilli</taxon>
        <taxon>Bacillales</taxon>
        <taxon>Bacillaceae</taxon>
        <taxon>Radiobacillus</taxon>
    </lineage>
</organism>
<dbReference type="Pfam" id="PF01784">
    <property type="entry name" value="DUF34_NIF3"/>
    <property type="match status" value="1"/>
</dbReference>
<evidence type="ECO:0000256" key="1">
    <source>
        <dbReference type="ARBA" id="ARBA00006964"/>
    </source>
</evidence>
<proteinExistence type="inferred from homology"/>
<dbReference type="PANTHER" id="PTHR13799">
    <property type="entry name" value="NGG1 INTERACTING FACTOR 3"/>
    <property type="match status" value="1"/>
</dbReference>
<dbReference type="InterPro" id="IPR036069">
    <property type="entry name" value="DUF34/NIF3_sf"/>
</dbReference>
<keyword evidence="3 4" id="KW-0479">Metal-binding</keyword>
<dbReference type="OrthoDB" id="1116574at2"/>
<evidence type="ECO:0000256" key="2">
    <source>
        <dbReference type="ARBA" id="ARBA00022112"/>
    </source>
</evidence>
<dbReference type="SUPFAM" id="SSF102705">
    <property type="entry name" value="NIF3 (NGG1p interacting factor 3)-like"/>
    <property type="match status" value="1"/>
</dbReference>
<dbReference type="RefSeq" id="WP_143895938.1">
    <property type="nucleotide sequence ID" value="NZ_CP041666.1"/>
</dbReference>
<feature type="binding site" evidence="4">
    <location>
        <position position="231"/>
    </location>
    <ligand>
        <name>a divalent metal cation</name>
        <dbReference type="ChEBI" id="CHEBI:60240"/>
        <label>1</label>
    </ligand>
</feature>
<dbReference type="PANTHER" id="PTHR13799:SF14">
    <property type="entry name" value="GTP CYCLOHYDROLASE 1 TYPE 2 HOMOLOG"/>
    <property type="match status" value="1"/>
</dbReference>
<sequence length="263" mass="29699">MGITIQDVINQLIEPVGILEETVDTLKFGSPKTEVSGIAVAFMPTCDVIKEAIRLGTNLLITHEGVFFSHWDKSNSFQGVVYDEKYKLINDSGLAIFRFHDYIHQYKPDGITHGLLSSLEWEPYVEKIFPVATVLKFPKLSVREIAEHVKQKLELNFVRIVGNTSMEVTRVGVFCGFRGGGNQVIPLMEEESLDLVIYGEGHEWEAPEYVRDSNAIGKEKALIILGHAESEEPGMRYVTKELKQLFPLLPIHFIPNKPNFKVV</sequence>
<gene>
    <name evidence="5" type="ORF">FN924_15235</name>
</gene>
<accession>A0A516KJ66</accession>
<dbReference type="EMBL" id="CP041666">
    <property type="protein sequence ID" value="QDP41416.1"/>
    <property type="molecule type" value="Genomic_DNA"/>
</dbReference>
<evidence type="ECO:0000256" key="3">
    <source>
        <dbReference type="ARBA" id="ARBA00022723"/>
    </source>
</evidence>
<dbReference type="Proteomes" id="UP000315215">
    <property type="component" value="Chromosome"/>
</dbReference>
<feature type="binding site" evidence="4">
    <location>
        <position position="227"/>
    </location>
    <ligand>
        <name>a divalent metal cation</name>
        <dbReference type="ChEBI" id="CHEBI:60240"/>
        <label>1</label>
    </ligand>
</feature>
<dbReference type="KEGG" id="aqt:FN924_15235"/>
<dbReference type="GO" id="GO:0005737">
    <property type="term" value="C:cytoplasm"/>
    <property type="evidence" value="ECO:0007669"/>
    <property type="project" value="TreeGrafter"/>
</dbReference>
<dbReference type="Gene3D" id="3.40.1390.30">
    <property type="entry name" value="NIF3 (NGG1p interacting factor 3)-like"/>
    <property type="match status" value="2"/>
</dbReference>